<proteinExistence type="predicted"/>
<evidence type="ECO:0000313" key="1">
    <source>
        <dbReference type="EMBL" id="XDU98627.1"/>
    </source>
</evidence>
<dbReference type="EMBL" id="CP165626">
    <property type="protein sequence ID" value="XDU98627.1"/>
    <property type="molecule type" value="Genomic_DNA"/>
</dbReference>
<accession>A0AB39WD40</accession>
<name>A0AB39WD40_9FLAO</name>
<reference evidence="1" key="1">
    <citation type="submission" date="2024-07" db="EMBL/GenBank/DDBJ databases">
        <authorList>
            <person name="Biller S.J."/>
        </authorList>
    </citation>
    <scope>NUCLEOTIDE SEQUENCE</scope>
    <source>
        <strain evidence="1">WC2416</strain>
    </source>
</reference>
<dbReference type="AlphaFoldDB" id="A0AB39WD40"/>
<gene>
    <name evidence="1" type="ORF">AB3G39_15880</name>
</gene>
<evidence type="ECO:0008006" key="2">
    <source>
        <dbReference type="Google" id="ProtNLM"/>
    </source>
</evidence>
<sequence>MIKASDLIVIHTKESYDFLEKKQVDKSKIFYSFHPITQNSISSDNLDHIEKKYDILIWGLMSPYKGVYEFLLFLRNKGLDCKVMLAGKFNDSNYLNKVNSVARDNIIINNSFINDNDLFNLHVQSKYILFPYNSLSVLNSGALTLSLSYFSNIIGPNRGAFKELGELGIINNFDNYEDILKYINKDFDTIANNNIKEFVSNNTWNHFGLSINKLIK</sequence>
<protein>
    <recommendedName>
        <fullName evidence="2">Glycosyltransferase</fullName>
    </recommendedName>
</protein>
<dbReference type="SUPFAM" id="SSF53756">
    <property type="entry name" value="UDP-Glycosyltransferase/glycogen phosphorylase"/>
    <property type="match status" value="1"/>
</dbReference>
<organism evidence="1">
    <name type="scientific">Flavobacterium sp. WC2416</name>
    <dbReference type="NCBI Taxonomy" id="3234141"/>
    <lineage>
        <taxon>Bacteria</taxon>
        <taxon>Pseudomonadati</taxon>
        <taxon>Bacteroidota</taxon>
        <taxon>Flavobacteriia</taxon>
        <taxon>Flavobacteriales</taxon>
        <taxon>Flavobacteriaceae</taxon>
        <taxon>Flavobacterium</taxon>
    </lineage>
</organism>
<dbReference type="RefSeq" id="WP_369769598.1">
    <property type="nucleotide sequence ID" value="NZ_CP165626.1"/>
</dbReference>